<evidence type="ECO:0000259" key="20">
    <source>
        <dbReference type="Pfam" id="PF04324"/>
    </source>
</evidence>
<feature type="domain" description="FAD/NAD(P)-binding" evidence="21">
    <location>
        <begin position="24"/>
        <end position="300"/>
    </location>
</feature>
<dbReference type="Pfam" id="PF04324">
    <property type="entry name" value="Fer2_BFD"/>
    <property type="match status" value="2"/>
</dbReference>
<dbReference type="InterPro" id="IPR007419">
    <property type="entry name" value="BFD-like_2Fe2S-bd_dom"/>
</dbReference>
<evidence type="ECO:0000256" key="14">
    <source>
        <dbReference type="ARBA" id="ARBA00023014"/>
    </source>
</evidence>
<evidence type="ECO:0000256" key="10">
    <source>
        <dbReference type="ARBA" id="ARBA00022723"/>
    </source>
</evidence>
<evidence type="ECO:0000256" key="3">
    <source>
        <dbReference type="ARBA" id="ARBA00001974"/>
    </source>
</evidence>
<evidence type="ECO:0000256" key="5">
    <source>
        <dbReference type="ARBA" id="ARBA00010429"/>
    </source>
</evidence>
<dbReference type="Gene3D" id="3.30.413.10">
    <property type="entry name" value="Sulfite Reductase Hemoprotein, domain 1"/>
    <property type="match status" value="1"/>
</dbReference>
<keyword evidence="12" id="KW-0560">Oxidoreductase</keyword>
<dbReference type="NCBIfam" id="TIGR02374">
    <property type="entry name" value="nitri_red_nirB"/>
    <property type="match status" value="1"/>
</dbReference>
<comment type="caution">
    <text evidence="23">The sequence shown here is derived from an EMBL/GenBank/DDBJ whole genome shotgun (WGS) entry which is preliminary data.</text>
</comment>
<dbReference type="Gene3D" id="3.50.50.60">
    <property type="entry name" value="FAD/NAD(P)-binding domain"/>
    <property type="match status" value="2"/>
</dbReference>
<keyword evidence="6" id="KW-0004">4Fe-4S</keyword>
<keyword evidence="10" id="KW-0479">Metal-binding</keyword>
<dbReference type="InterPro" id="IPR052034">
    <property type="entry name" value="NasD-like"/>
</dbReference>
<dbReference type="PANTHER" id="PTHR43809:SF1">
    <property type="entry name" value="NITRITE REDUCTASE (NADH) LARGE SUBUNIT"/>
    <property type="match status" value="1"/>
</dbReference>
<dbReference type="InterPro" id="IPR041854">
    <property type="entry name" value="BFD-like_2Fe2S-bd_dom_sf"/>
</dbReference>
<dbReference type="PRINTS" id="PR00397">
    <property type="entry name" value="SIROHAEM"/>
</dbReference>
<feature type="domain" description="Nitrite/Sulfite reductase ferredoxin-like" evidence="19">
    <location>
        <begin position="588"/>
        <end position="653"/>
    </location>
</feature>
<organism evidence="23 24">
    <name type="scientific">Tistrella bauzanensis</name>
    <dbReference type="NCBI Taxonomy" id="657419"/>
    <lineage>
        <taxon>Bacteria</taxon>
        <taxon>Pseudomonadati</taxon>
        <taxon>Pseudomonadota</taxon>
        <taxon>Alphaproteobacteria</taxon>
        <taxon>Geminicoccales</taxon>
        <taxon>Geminicoccaceae</taxon>
        <taxon>Tistrella</taxon>
    </lineage>
</organism>
<comment type="cofactor">
    <cofactor evidence="3 17">
        <name>FAD</name>
        <dbReference type="ChEBI" id="CHEBI:57692"/>
    </cofactor>
</comment>
<dbReference type="InterPro" id="IPR041575">
    <property type="entry name" value="Rubredoxin_C"/>
</dbReference>
<dbReference type="Pfam" id="PF03460">
    <property type="entry name" value="NIR_SIR_ferr"/>
    <property type="match status" value="1"/>
</dbReference>
<keyword evidence="11 17" id="KW-0274">FAD</keyword>
<evidence type="ECO:0000256" key="9">
    <source>
        <dbReference type="ARBA" id="ARBA00022714"/>
    </source>
</evidence>
<accession>A0ABQ1I7P0</accession>
<keyword evidence="15 17" id="KW-0534">Nitrate assimilation</keyword>
<dbReference type="Gene3D" id="1.10.10.1100">
    <property type="entry name" value="BFD-like [2Fe-2S]-binding domain"/>
    <property type="match status" value="1"/>
</dbReference>
<dbReference type="InterPro" id="IPR006066">
    <property type="entry name" value="NO2/SO3_Rdtase_FeS/sirohaem_BS"/>
</dbReference>
<dbReference type="PROSITE" id="PS00365">
    <property type="entry name" value="NIR_SIR"/>
    <property type="match status" value="1"/>
</dbReference>
<dbReference type="InterPro" id="IPR023753">
    <property type="entry name" value="FAD/NAD-binding_dom"/>
</dbReference>
<dbReference type="InterPro" id="IPR006067">
    <property type="entry name" value="NO2/SO3_Rdtase_4Fe4S_dom"/>
</dbReference>
<evidence type="ECO:0000256" key="7">
    <source>
        <dbReference type="ARBA" id="ARBA00022617"/>
    </source>
</evidence>
<feature type="domain" description="NADH-rubredoxin oxidoreductase C-terminal" evidence="22">
    <location>
        <begin position="338"/>
        <end position="405"/>
    </location>
</feature>
<dbReference type="PRINTS" id="PR00411">
    <property type="entry name" value="PNDRDTASEI"/>
</dbReference>
<dbReference type="SUPFAM" id="SSF55124">
    <property type="entry name" value="Nitrite/Sulfite reductase N-terminal domain-like"/>
    <property type="match status" value="1"/>
</dbReference>
<dbReference type="CDD" id="cd19943">
    <property type="entry name" value="NirB_Fer2_BFD-like_1"/>
    <property type="match status" value="1"/>
</dbReference>
<evidence type="ECO:0000256" key="8">
    <source>
        <dbReference type="ARBA" id="ARBA00022630"/>
    </source>
</evidence>
<dbReference type="Pfam" id="PF01077">
    <property type="entry name" value="NIR_SIR"/>
    <property type="match status" value="1"/>
</dbReference>
<dbReference type="PANTHER" id="PTHR43809">
    <property type="entry name" value="NITRITE REDUCTASE (NADH) LARGE SUBUNIT"/>
    <property type="match status" value="1"/>
</dbReference>
<dbReference type="InterPro" id="IPR005117">
    <property type="entry name" value="NiRdtase/SiRdtase_haem-b_fer"/>
</dbReference>
<keyword evidence="24" id="KW-1185">Reference proteome</keyword>
<reference evidence="24" key="1">
    <citation type="journal article" date="2019" name="Int. J. Syst. Evol. Microbiol.">
        <title>The Global Catalogue of Microorganisms (GCM) 10K type strain sequencing project: providing services to taxonomists for standard genome sequencing and annotation.</title>
        <authorList>
            <consortium name="The Broad Institute Genomics Platform"/>
            <consortium name="The Broad Institute Genome Sequencing Center for Infectious Disease"/>
            <person name="Wu L."/>
            <person name="Ma J."/>
        </authorList>
    </citation>
    <scope>NUCLEOTIDE SEQUENCE [LARGE SCALE GENOMIC DNA]</scope>
    <source>
        <strain evidence="24">CGMCC 1.10188</strain>
    </source>
</reference>
<dbReference type="Proteomes" id="UP000603352">
    <property type="component" value="Unassembled WGS sequence"/>
</dbReference>
<evidence type="ECO:0000256" key="16">
    <source>
        <dbReference type="ARBA" id="ARBA00034078"/>
    </source>
</evidence>
<dbReference type="SUPFAM" id="SSF56014">
    <property type="entry name" value="Nitrite and sulphite reductase 4Fe-4S domain-like"/>
    <property type="match status" value="1"/>
</dbReference>
<protein>
    <submittedName>
        <fullName evidence="23">Nitrite reductase large subunit</fullName>
    </submittedName>
</protein>
<keyword evidence="14" id="KW-0411">Iron-sulfur</keyword>
<dbReference type="Gene3D" id="3.30.390.30">
    <property type="match status" value="1"/>
</dbReference>
<name>A0ABQ1I7P0_9PROT</name>
<dbReference type="InterPro" id="IPR012744">
    <property type="entry name" value="Nitri_red_NirB"/>
</dbReference>
<keyword evidence="8 17" id="KW-0285">Flavoprotein</keyword>
<dbReference type="Pfam" id="PF18267">
    <property type="entry name" value="Rubredoxin_C"/>
    <property type="match status" value="1"/>
</dbReference>
<dbReference type="InterPro" id="IPR045854">
    <property type="entry name" value="NO2/SO3_Rdtase_4Fe4S_sf"/>
</dbReference>
<evidence type="ECO:0000256" key="12">
    <source>
        <dbReference type="ARBA" id="ARBA00023002"/>
    </source>
</evidence>
<dbReference type="Gene3D" id="3.90.480.10">
    <property type="entry name" value="Sulfite Reductase Hemoprotein,Domain 2"/>
    <property type="match status" value="1"/>
</dbReference>
<evidence type="ECO:0000259" key="21">
    <source>
        <dbReference type="Pfam" id="PF07992"/>
    </source>
</evidence>
<dbReference type="InterPro" id="IPR036136">
    <property type="entry name" value="Nit/Sulf_reduc_fer-like_dom_sf"/>
</dbReference>
<comment type="cofactor">
    <cofactor evidence="2">
        <name>[4Fe-4S] cluster</name>
        <dbReference type="ChEBI" id="CHEBI:49883"/>
    </cofactor>
</comment>
<evidence type="ECO:0000259" key="22">
    <source>
        <dbReference type="Pfam" id="PF18267"/>
    </source>
</evidence>
<keyword evidence="9" id="KW-0001">2Fe-2S</keyword>
<dbReference type="InterPro" id="IPR017121">
    <property type="entry name" value="Nitrite_Rdtase_lsu"/>
</dbReference>
<evidence type="ECO:0000259" key="19">
    <source>
        <dbReference type="Pfam" id="PF03460"/>
    </source>
</evidence>
<dbReference type="PRINTS" id="PR00368">
    <property type="entry name" value="FADPNR"/>
</dbReference>
<proteinExistence type="inferred from homology"/>
<evidence type="ECO:0000256" key="2">
    <source>
        <dbReference type="ARBA" id="ARBA00001966"/>
    </source>
</evidence>
<evidence type="ECO:0000256" key="15">
    <source>
        <dbReference type="ARBA" id="ARBA00023063"/>
    </source>
</evidence>
<comment type="pathway">
    <text evidence="4">Nitrogen metabolism; nitrate reduction (assimilation).</text>
</comment>
<dbReference type="EMBL" id="BMDZ01000002">
    <property type="protein sequence ID" value="GGB25142.1"/>
    <property type="molecule type" value="Genomic_DNA"/>
</dbReference>
<dbReference type="CDD" id="cd19944">
    <property type="entry name" value="NirB_Fer2_BFD-like_2"/>
    <property type="match status" value="1"/>
</dbReference>
<evidence type="ECO:0000313" key="23">
    <source>
        <dbReference type="EMBL" id="GGB25142.1"/>
    </source>
</evidence>
<evidence type="ECO:0000256" key="17">
    <source>
        <dbReference type="PIRNR" id="PIRNR037149"/>
    </source>
</evidence>
<dbReference type="InterPro" id="IPR036188">
    <property type="entry name" value="FAD/NAD-bd_sf"/>
</dbReference>
<sequence length="845" mass="88469">MTLERDAMTVNPTPSRAPVRPRDHIVVVGTGMAGTRLVQDLVALAPGRHRITMIGAEHHAPYDRIMLSPVLAGDKTPEAIRLLDPDFLSTHAVALHAGDGVAAIDRQTRHVTTGTGRVIGYDRLVLATGSQPIRLPLPGAELDGVVTFRDLGDVDAMLARTRPGAPAVVIGGGLLGLEAAAGLAGRGMAVTVVHLAPTVMERQLDAEAGGLLAAALARRGIALATATQSRAILGDAAGCVSGLELADGRVLPAELLVMAVGIRPETTLARDAGLAVGRGIQVDAGLATSDPHIDALGECVEFDGATFGLVAPLYDQAKVLARRLAGIDGPGFAIRPTATRLKVSGVDVFSAGELGGTDQAAEEIVLRDAGRAAYRKLVIRDDRLVGVVMYGDVADGPWFFETMRKAAPLGEARDRLIFGPAFATMGAAGGGMDAATAAIAALPADAEICGCNGVCKGAITQAISEHGLATIDAVRAHTKASASCGSCTGQVKALIGLTLGDAAPPVTEDADPAICACTSHGHDSLRAAVRDLAPMTAIEAMTALGWTTPEGCAKCRPALNYYLLCAHPGAGIDDPASRFVNERVHANIQKDGSFSVVPRMWGGLTSASELRAIADVVDRYDIPTVKVTGGQRIDLLGVRKQDLPAVWRDLNAAGMVSGHAYAKGLRTVKTCVGSEWCRFGTQDSTGLGVRLERLTWGAWMPHKFKMAVSGCPRNCAEATIKDFGVVCVDSGYELVVGGNGGIHLRGTDALTKVATEDEAIEICLAFIQFYREDARYLERTAPWIERIGIDRVLSVIVEDATGRKALAARFQASQVHARHDPWAALVDRPTAEFTAIDLPARAAAE</sequence>
<evidence type="ECO:0000256" key="1">
    <source>
        <dbReference type="ARBA" id="ARBA00001929"/>
    </source>
</evidence>
<feature type="domain" description="Nitrite/sulphite reductase 4Fe-4S" evidence="18">
    <location>
        <begin position="662"/>
        <end position="800"/>
    </location>
</feature>
<comment type="cofactor">
    <cofactor evidence="1">
        <name>siroheme</name>
        <dbReference type="ChEBI" id="CHEBI:60052"/>
    </cofactor>
</comment>
<dbReference type="Pfam" id="PF07992">
    <property type="entry name" value="Pyr_redox_2"/>
    <property type="match status" value="1"/>
</dbReference>
<gene>
    <name evidence="23" type="primary">nirB</name>
    <name evidence="23" type="ORF">GCM10011505_02920</name>
</gene>
<evidence type="ECO:0000256" key="11">
    <source>
        <dbReference type="ARBA" id="ARBA00022827"/>
    </source>
</evidence>
<dbReference type="InterPro" id="IPR016156">
    <property type="entry name" value="FAD/NAD-linked_Rdtase_dimer_sf"/>
</dbReference>
<comment type="similarity">
    <text evidence="5">Belongs to the nitrite and sulfite reductase 4Fe-4S domain family.</text>
</comment>
<evidence type="ECO:0000256" key="6">
    <source>
        <dbReference type="ARBA" id="ARBA00022485"/>
    </source>
</evidence>
<keyword evidence="7" id="KW-0349">Heme</keyword>
<evidence type="ECO:0000259" key="18">
    <source>
        <dbReference type="Pfam" id="PF01077"/>
    </source>
</evidence>
<evidence type="ECO:0000256" key="13">
    <source>
        <dbReference type="ARBA" id="ARBA00023004"/>
    </source>
</evidence>
<comment type="cofactor">
    <cofactor evidence="16">
        <name>[2Fe-2S] cluster</name>
        <dbReference type="ChEBI" id="CHEBI:190135"/>
    </cofactor>
</comment>
<keyword evidence="13" id="KW-0408">Iron</keyword>
<dbReference type="PIRSF" id="PIRSF037149">
    <property type="entry name" value="NirB"/>
    <property type="match status" value="1"/>
</dbReference>
<feature type="domain" description="BFD-like [2Fe-2S]-binding" evidence="20">
    <location>
        <begin position="514"/>
        <end position="563"/>
    </location>
</feature>
<dbReference type="SUPFAM" id="SSF51905">
    <property type="entry name" value="FAD/NAD(P)-binding domain"/>
    <property type="match status" value="2"/>
</dbReference>
<feature type="domain" description="BFD-like [2Fe-2S]-binding" evidence="20">
    <location>
        <begin position="448"/>
        <end position="495"/>
    </location>
</feature>
<evidence type="ECO:0000256" key="4">
    <source>
        <dbReference type="ARBA" id="ARBA00005096"/>
    </source>
</evidence>
<evidence type="ECO:0000313" key="24">
    <source>
        <dbReference type="Proteomes" id="UP000603352"/>
    </source>
</evidence>